<dbReference type="SUPFAM" id="SSF57756">
    <property type="entry name" value="Retrovirus zinc finger-like domains"/>
    <property type="match status" value="1"/>
</dbReference>
<reference evidence="3" key="1">
    <citation type="journal article" date="2016" name="Nature">
        <title>Genome evolution in the allotetraploid frog Xenopus laevis.</title>
        <authorList>
            <person name="Session A.M."/>
            <person name="Uno Y."/>
            <person name="Kwon T."/>
            <person name="Chapman J.A."/>
            <person name="Toyoda A."/>
            <person name="Takahashi S."/>
            <person name="Fukui A."/>
            <person name="Hikosaka A."/>
            <person name="Suzuki A."/>
            <person name="Kondo M."/>
            <person name="van Heeringen S.J."/>
            <person name="Quigley I."/>
            <person name="Heinz S."/>
            <person name="Ogino H."/>
            <person name="Ochi H."/>
            <person name="Hellsten U."/>
            <person name="Lyons J.B."/>
            <person name="Simakov O."/>
            <person name="Putnam N."/>
            <person name="Stites J."/>
            <person name="Kuroki Y."/>
            <person name="Tanaka T."/>
            <person name="Michiue T."/>
            <person name="Watanabe M."/>
            <person name="Bogdanovic O."/>
            <person name="Lister R."/>
            <person name="Georgiou G."/>
            <person name="Paranjpe S.S."/>
            <person name="van Kruijsbergen I."/>
            <person name="Shu S."/>
            <person name="Carlson J."/>
            <person name="Kinoshita T."/>
            <person name="Ohta Y."/>
            <person name="Mawaribuchi S."/>
            <person name="Jenkins J."/>
            <person name="Grimwood J."/>
            <person name="Schmutz J."/>
            <person name="Mitros T."/>
            <person name="Mozaffari S.V."/>
            <person name="Suzuki Y."/>
            <person name="Haramoto Y."/>
            <person name="Yamamoto T.S."/>
            <person name="Takagi C."/>
            <person name="Heald R."/>
            <person name="Miller K."/>
            <person name="Haudenschild C."/>
            <person name="Kitzman J."/>
            <person name="Nakayama T."/>
            <person name="Izutsu Y."/>
            <person name="Robert J."/>
            <person name="Fortriede J."/>
            <person name="Burns K."/>
            <person name="Lotay V."/>
            <person name="Karimi K."/>
            <person name="Yasuoka Y."/>
            <person name="Dichmann D.S."/>
            <person name="Flajnik M.F."/>
            <person name="Houston D.W."/>
            <person name="Shendure J."/>
            <person name="DuPasquier L."/>
            <person name="Vize P.D."/>
            <person name="Zorn A.M."/>
            <person name="Ito M."/>
            <person name="Marcotte E.M."/>
            <person name="Wallingford J.B."/>
            <person name="Ito Y."/>
            <person name="Asashima M."/>
            <person name="Ueno N."/>
            <person name="Matsuda Y."/>
            <person name="Veenstra G.J."/>
            <person name="Fujiyama A."/>
            <person name="Harland R.M."/>
            <person name="Taira M."/>
            <person name="Rokhsar D.S."/>
        </authorList>
    </citation>
    <scope>NUCLEOTIDE SEQUENCE [LARGE SCALE GENOMIC DNA]</scope>
    <source>
        <strain evidence="3">J</strain>
    </source>
</reference>
<gene>
    <name evidence="2" type="ORF">XELAEV_18004949mg</name>
</gene>
<dbReference type="GO" id="GO:0003676">
    <property type="term" value="F:nucleic acid binding"/>
    <property type="evidence" value="ECO:0007669"/>
    <property type="project" value="InterPro"/>
</dbReference>
<dbReference type="Proteomes" id="UP000694892">
    <property type="component" value="Chromosome 1L"/>
</dbReference>
<dbReference type="EMBL" id="CM004466">
    <property type="protein sequence ID" value="OCT99158.1"/>
    <property type="molecule type" value="Genomic_DNA"/>
</dbReference>
<dbReference type="GO" id="GO:0008270">
    <property type="term" value="F:zinc ion binding"/>
    <property type="evidence" value="ECO:0007669"/>
    <property type="project" value="InterPro"/>
</dbReference>
<evidence type="ECO:0000313" key="3">
    <source>
        <dbReference type="Proteomes" id="UP000694892"/>
    </source>
</evidence>
<dbReference type="InterPro" id="IPR036875">
    <property type="entry name" value="Znf_CCHC_sf"/>
</dbReference>
<dbReference type="AlphaFoldDB" id="A0A974DWB8"/>
<evidence type="ECO:0000313" key="2">
    <source>
        <dbReference type="EMBL" id="OCT99158.1"/>
    </source>
</evidence>
<evidence type="ECO:0000259" key="1">
    <source>
        <dbReference type="Pfam" id="PF16297"/>
    </source>
</evidence>
<dbReference type="InterPro" id="IPR032549">
    <property type="entry name" value="DUF4939"/>
</dbReference>
<dbReference type="PANTHER" id="PTHR15503">
    <property type="entry name" value="LDOC1 RELATED"/>
    <property type="match status" value="1"/>
</dbReference>
<feature type="domain" description="DUF4939" evidence="1">
    <location>
        <begin position="1"/>
        <end position="80"/>
    </location>
</feature>
<proteinExistence type="predicted"/>
<sequence length="211" mass="23256">MPLPEKCSGEREHFRGFINQCKLHFQLQPVTFSHDAFKVGFILTLLQGKALTWASFIIEHNSPLLCDFEEFLATIATIFGEPDYTATAEATLLHLSQGQRSVAEHPLSAMEKKHRRQNNRCMYCEGNGHYVGNCPVKAGNSYSCTIIPEITTSNLFVPVTLSWGSTSVSVKAFVDSGAAGNFLDITFADKMSIPTVPTDSRPLMKNPLVVG</sequence>
<protein>
    <recommendedName>
        <fullName evidence="1">DUF4939 domain-containing protein</fullName>
    </recommendedName>
</protein>
<dbReference type="PANTHER" id="PTHR15503:SF22">
    <property type="entry name" value="TRANSPOSON TY3-I GAG POLYPROTEIN"/>
    <property type="match status" value="1"/>
</dbReference>
<organism evidence="2 3">
    <name type="scientific">Xenopus laevis</name>
    <name type="common">African clawed frog</name>
    <dbReference type="NCBI Taxonomy" id="8355"/>
    <lineage>
        <taxon>Eukaryota</taxon>
        <taxon>Metazoa</taxon>
        <taxon>Chordata</taxon>
        <taxon>Craniata</taxon>
        <taxon>Vertebrata</taxon>
        <taxon>Euteleostomi</taxon>
        <taxon>Amphibia</taxon>
        <taxon>Batrachia</taxon>
        <taxon>Anura</taxon>
        <taxon>Pipoidea</taxon>
        <taxon>Pipidae</taxon>
        <taxon>Xenopodinae</taxon>
        <taxon>Xenopus</taxon>
        <taxon>Xenopus</taxon>
    </lineage>
</organism>
<accession>A0A974DWB8</accession>
<dbReference type="Pfam" id="PF16297">
    <property type="entry name" value="DUF4939"/>
    <property type="match status" value="1"/>
</dbReference>
<dbReference type="InterPro" id="IPR032567">
    <property type="entry name" value="RTL1-rel"/>
</dbReference>
<name>A0A974DWB8_XENLA</name>